<comment type="caution">
    <text evidence="4">The sequence shown here is derived from an EMBL/GenBank/DDBJ whole genome shotgun (WGS) entry which is preliminary data.</text>
</comment>
<organism evidence="4 5">
    <name type="scientific">Mesorhabditis spiculigera</name>
    <dbReference type="NCBI Taxonomy" id="96644"/>
    <lineage>
        <taxon>Eukaryota</taxon>
        <taxon>Metazoa</taxon>
        <taxon>Ecdysozoa</taxon>
        <taxon>Nematoda</taxon>
        <taxon>Chromadorea</taxon>
        <taxon>Rhabditida</taxon>
        <taxon>Rhabditina</taxon>
        <taxon>Rhabditomorpha</taxon>
        <taxon>Rhabditoidea</taxon>
        <taxon>Rhabditidae</taxon>
        <taxon>Mesorhabditinae</taxon>
        <taxon>Mesorhabditis</taxon>
    </lineage>
</organism>
<feature type="non-terminal residue" evidence="4">
    <location>
        <position position="1"/>
    </location>
</feature>
<gene>
    <name evidence="4" type="ORF">MSPICULIGERA_LOCUS1443</name>
</gene>
<dbReference type="PROSITE" id="PS50011">
    <property type="entry name" value="PROTEIN_KINASE_DOM"/>
    <property type="match status" value="1"/>
</dbReference>
<evidence type="ECO:0000313" key="5">
    <source>
        <dbReference type="Proteomes" id="UP001177023"/>
    </source>
</evidence>
<dbReference type="InterPro" id="IPR050117">
    <property type="entry name" value="MAPK"/>
</dbReference>
<accession>A0AA36FRL2</accession>
<evidence type="ECO:0000313" key="4">
    <source>
        <dbReference type="EMBL" id="CAJ0560045.1"/>
    </source>
</evidence>
<evidence type="ECO:0000259" key="3">
    <source>
        <dbReference type="PROSITE" id="PS50011"/>
    </source>
</evidence>
<feature type="domain" description="Protein kinase" evidence="3">
    <location>
        <begin position="50"/>
        <end position="366"/>
    </location>
</feature>
<sequence>MDPISATSTRVVDIFPGKKLENQRPFHAKLPGFLAADTNDRTFRPAETSAEHFHTVGAGAQGDAVVAAVLKKAGQPDRKVVAKRYAINQNTTADQLRLLRREIRNMKFLVHQNVVPLLATFWEPGTNSEGKGTIDTVWLVAERMDVSLAKYIELLGGKGGLRPSDHTVCLLVQLLMALDYLRQRGIMHRDINPKNIGLNKHNFVIKLLDFGSCGYTSSNGRHTTHVTTPWANRPLEVLLHDEGGYNCAVDIWAVALTVLEFTGVPLFEFTADDNRTEVEKRSSLMVNKILDVMGLNEYCHGFKQLIAYEKRSGNLGKRLTTAANRIAPCPQGISTPKKFVELLTAMLQPNPMDRPLPIQCLNYPYIEARAKWYMRDENRGRAEKSTAHDELLEDLRHFSLQI</sequence>
<evidence type="ECO:0000256" key="2">
    <source>
        <dbReference type="ARBA" id="ARBA00022840"/>
    </source>
</evidence>
<evidence type="ECO:0000256" key="1">
    <source>
        <dbReference type="ARBA" id="ARBA00022741"/>
    </source>
</evidence>
<dbReference type="PANTHER" id="PTHR24055">
    <property type="entry name" value="MITOGEN-ACTIVATED PROTEIN KINASE"/>
    <property type="match status" value="1"/>
</dbReference>
<name>A0AA36FRL2_9BILA</name>
<dbReference type="Gene3D" id="1.10.510.10">
    <property type="entry name" value="Transferase(Phosphotransferase) domain 1"/>
    <property type="match status" value="1"/>
</dbReference>
<dbReference type="GO" id="GO:0004672">
    <property type="term" value="F:protein kinase activity"/>
    <property type="evidence" value="ECO:0007669"/>
    <property type="project" value="InterPro"/>
</dbReference>
<dbReference type="InterPro" id="IPR011009">
    <property type="entry name" value="Kinase-like_dom_sf"/>
</dbReference>
<dbReference type="GO" id="GO:0005524">
    <property type="term" value="F:ATP binding"/>
    <property type="evidence" value="ECO:0007669"/>
    <property type="project" value="UniProtKB-KW"/>
</dbReference>
<dbReference type="Gene3D" id="3.30.200.20">
    <property type="entry name" value="Phosphorylase Kinase, domain 1"/>
    <property type="match status" value="1"/>
</dbReference>
<reference evidence="4" key="1">
    <citation type="submission" date="2023-06" db="EMBL/GenBank/DDBJ databases">
        <authorList>
            <person name="Delattre M."/>
        </authorList>
    </citation>
    <scope>NUCLEOTIDE SEQUENCE</scope>
    <source>
        <strain evidence="4">AF72</strain>
    </source>
</reference>
<dbReference type="Proteomes" id="UP001177023">
    <property type="component" value="Unassembled WGS sequence"/>
</dbReference>
<dbReference type="Pfam" id="PF00069">
    <property type="entry name" value="Pkinase"/>
    <property type="match status" value="1"/>
</dbReference>
<keyword evidence="2" id="KW-0067">ATP-binding</keyword>
<keyword evidence="5" id="KW-1185">Reference proteome</keyword>
<dbReference type="AlphaFoldDB" id="A0AA36FRL2"/>
<keyword evidence="1" id="KW-0547">Nucleotide-binding</keyword>
<protein>
    <recommendedName>
        <fullName evidence="3">Protein kinase domain-containing protein</fullName>
    </recommendedName>
</protein>
<proteinExistence type="predicted"/>
<dbReference type="EMBL" id="CATQJA010000409">
    <property type="protein sequence ID" value="CAJ0560045.1"/>
    <property type="molecule type" value="Genomic_DNA"/>
</dbReference>
<dbReference type="SUPFAM" id="SSF56112">
    <property type="entry name" value="Protein kinase-like (PK-like)"/>
    <property type="match status" value="1"/>
</dbReference>
<dbReference type="InterPro" id="IPR000719">
    <property type="entry name" value="Prot_kinase_dom"/>
</dbReference>